<keyword evidence="4" id="KW-0804">Transcription</keyword>
<evidence type="ECO:0000256" key="2">
    <source>
        <dbReference type="ARBA" id="ARBA00023015"/>
    </source>
</evidence>
<keyword evidence="3" id="KW-0731">Sigma factor</keyword>
<dbReference type="Proteomes" id="UP001199816">
    <property type="component" value="Unassembled WGS sequence"/>
</dbReference>
<evidence type="ECO:0000313" key="7">
    <source>
        <dbReference type="EMBL" id="MCD2425347.1"/>
    </source>
</evidence>
<evidence type="ECO:0000256" key="1">
    <source>
        <dbReference type="ARBA" id="ARBA00010641"/>
    </source>
</evidence>
<proteinExistence type="inferred from homology"/>
<evidence type="ECO:0000256" key="4">
    <source>
        <dbReference type="ARBA" id="ARBA00023163"/>
    </source>
</evidence>
<dbReference type="Gene3D" id="1.10.1740.10">
    <property type="match status" value="1"/>
</dbReference>
<dbReference type="NCBIfam" id="TIGR02937">
    <property type="entry name" value="sigma70-ECF"/>
    <property type="match status" value="1"/>
</dbReference>
<dbReference type="EMBL" id="JAJNEC010000007">
    <property type="protein sequence ID" value="MCD2425347.1"/>
    <property type="molecule type" value="Genomic_DNA"/>
</dbReference>
<dbReference type="InterPro" id="IPR013249">
    <property type="entry name" value="RNA_pol_sigma70_r4_t2"/>
</dbReference>
<evidence type="ECO:0000259" key="6">
    <source>
        <dbReference type="Pfam" id="PF08281"/>
    </source>
</evidence>
<dbReference type="InterPro" id="IPR014284">
    <property type="entry name" value="RNA_pol_sigma-70_dom"/>
</dbReference>
<dbReference type="PANTHER" id="PTHR43133">
    <property type="entry name" value="RNA POLYMERASE ECF-TYPE SIGMA FACTO"/>
    <property type="match status" value="1"/>
</dbReference>
<comment type="similarity">
    <text evidence="1">Belongs to the sigma-70 factor family. ECF subfamily.</text>
</comment>
<evidence type="ECO:0000259" key="5">
    <source>
        <dbReference type="Pfam" id="PF04542"/>
    </source>
</evidence>
<feature type="domain" description="RNA polymerase sigma-70 region 2" evidence="5">
    <location>
        <begin position="40"/>
        <end position="103"/>
    </location>
</feature>
<dbReference type="SUPFAM" id="SSF88659">
    <property type="entry name" value="Sigma3 and sigma4 domains of RNA polymerase sigma factors"/>
    <property type="match status" value="1"/>
</dbReference>
<dbReference type="PANTHER" id="PTHR43133:SF46">
    <property type="entry name" value="RNA POLYMERASE SIGMA-70 FACTOR ECF SUBFAMILY"/>
    <property type="match status" value="1"/>
</dbReference>
<keyword evidence="8" id="KW-1185">Reference proteome</keyword>
<feature type="domain" description="RNA polymerase sigma factor 70 region 4 type 2" evidence="6">
    <location>
        <begin position="137"/>
        <end position="187"/>
    </location>
</feature>
<sequence length="199" mass="23416">MNRTGKSRNYTLRSNSEILFLQNRVAYLQDETAYKKLFFHFHPVLLKFADAILNNRDDAEEVVSEVLLKVWTMGRELNYVENLTLYLYKSTRNKAFDYLRKRNTGLPVVAMSDAEAQVADPEQPEYKLMANELDQHFQRAIRHLPRQCQLVFRLVKEQGFTYKQVTEILGISLNTAETHMRLALKKIRIALDDYLQLQK</sequence>
<dbReference type="RefSeq" id="WP_231007813.1">
    <property type="nucleotide sequence ID" value="NZ_JAJNEC010000007.1"/>
</dbReference>
<dbReference type="Pfam" id="PF04542">
    <property type="entry name" value="Sigma70_r2"/>
    <property type="match status" value="1"/>
</dbReference>
<name>A0ABS8PW90_9BACT</name>
<dbReference type="Gene3D" id="1.10.10.10">
    <property type="entry name" value="Winged helix-like DNA-binding domain superfamily/Winged helix DNA-binding domain"/>
    <property type="match status" value="1"/>
</dbReference>
<gene>
    <name evidence="7" type="ORF">LQ567_21365</name>
</gene>
<dbReference type="InterPro" id="IPR036388">
    <property type="entry name" value="WH-like_DNA-bd_sf"/>
</dbReference>
<dbReference type="InterPro" id="IPR013324">
    <property type="entry name" value="RNA_pol_sigma_r3/r4-like"/>
</dbReference>
<protein>
    <submittedName>
        <fullName evidence="7">Sigma-70 family RNA polymerase sigma factor</fullName>
    </submittedName>
</protein>
<evidence type="ECO:0000313" key="8">
    <source>
        <dbReference type="Proteomes" id="UP001199816"/>
    </source>
</evidence>
<dbReference type="InterPro" id="IPR039425">
    <property type="entry name" value="RNA_pol_sigma-70-like"/>
</dbReference>
<dbReference type="Pfam" id="PF08281">
    <property type="entry name" value="Sigma70_r4_2"/>
    <property type="match status" value="1"/>
</dbReference>
<keyword evidence="2" id="KW-0805">Transcription regulation</keyword>
<dbReference type="InterPro" id="IPR007627">
    <property type="entry name" value="RNA_pol_sigma70_r2"/>
</dbReference>
<evidence type="ECO:0000256" key="3">
    <source>
        <dbReference type="ARBA" id="ARBA00023082"/>
    </source>
</evidence>
<accession>A0ABS8PW90</accession>
<reference evidence="7 8" key="1">
    <citation type="submission" date="2021-11" db="EMBL/GenBank/DDBJ databases">
        <title>Genomic of Niabella pedocola.</title>
        <authorList>
            <person name="Wu T."/>
        </authorList>
    </citation>
    <scope>NUCLEOTIDE SEQUENCE [LARGE SCALE GENOMIC DNA]</scope>
    <source>
        <strain evidence="7 8">JCM 31011</strain>
    </source>
</reference>
<dbReference type="InterPro" id="IPR013325">
    <property type="entry name" value="RNA_pol_sigma_r2"/>
</dbReference>
<dbReference type="SUPFAM" id="SSF88946">
    <property type="entry name" value="Sigma2 domain of RNA polymerase sigma factors"/>
    <property type="match status" value="1"/>
</dbReference>
<organism evidence="7 8">
    <name type="scientific">Niabella pedocola</name>
    <dbReference type="NCBI Taxonomy" id="1752077"/>
    <lineage>
        <taxon>Bacteria</taxon>
        <taxon>Pseudomonadati</taxon>
        <taxon>Bacteroidota</taxon>
        <taxon>Chitinophagia</taxon>
        <taxon>Chitinophagales</taxon>
        <taxon>Chitinophagaceae</taxon>
        <taxon>Niabella</taxon>
    </lineage>
</organism>
<comment type="caution">
    <text evidence="7">The sequence shown here is derived from an EMBL/GenBank/DDBJ whole genome shotgun (WGS) entry which is preliminary data.</text>
</comment>